<dbReference type="Proteomes" id="UP000085678">
    <property type="component" value="Unplaced"/>
</dbReference>
<feature type="compositionally biased region" description="Low complexity" evidence="3">
    <location>
        <begin position="1947"/>
        <end position="1958"/>
    </location>
</feature>
<dbReference type="InParanoid" id="A0A1S3JC47"/>
<feature type="domain" description="PDZ" evidence="5">
    <location>
        <begin position="733"/>
        <end position="829"/>
    </location>
</feature>
<dbReference type="GO" id="GO:0014069">
    <property type="term" value="C:postsynaptic density"/>
    <property type="evidence" value="ECO:0007669"/>
    <property type="project" value="UniProtKB-SubCell"/>
</dbReference>
<gene>
    <name evidence="7" type="primary">LOC106171987</name>
</gene>
<feature type="compositionally biased region" description="Basic and acidic residues" evidence="3">
    <location>
        <begin position="1868"/>
        <end position="1885"/>
    </location>
</feature>
<feature type="compositionally biased region" description="Low complexity" evidence="3">
    <location>
        <begin position="1404"/>
        <end position="1420"/>
    </location>
</feature>
<dbReference type="InterPro" id="IPR036034">
    <property type="entry name" value="PDZ_sf"/>
</dbReference>
<feature type="region of interest" description="Disordered" evidence="3">
    <location>
        <begin position="1727"/>
        <end position="1980"/>
    </location>
</feature>
<keyword evidence="1" id="KW-0770">Synapse</keyword>
<feature type="region of interest" description="Disordered" evidence="3">
    <location>
        <begin position="1637"/>
        <end position="1707"/>
    </location>
</feature>
<dbReference type="InterPro" id="IPR051569">
    <property type="entry name" value="SHANK"/>
</dbReference>
<evidence type="ECO:0000313" key="6">
    <source>
        <dbReference type="Proteomes" id="UP000085678"/>
    </source>
</evidence>
<dbReference type="STRING" id="7574.A0A1S3JC47"/>
<feature type="region of interest" description="Disordered" evidence="3">
    <location>
        <begin position="1196"/>
        <end position="1227"/>
    </location>
</feature>
<dbReference type="Pfam" id="PF00536">
    <property type="entry name" value="SAM_1"/>
    <property type="match status" value="1"/>
</dbReference>
<feature type="region of interest" description="Disordered" evidence="3">
    <location>
        <begin position="1508"/>
        <end position="1611"/>
    </location>
</feature>
<organism evidence="6 7">
    <name type="scientific">Lingula anatina</name>
    <name type="common">Brachiopod</name>
    <name type="synonym">Lingula unguis</name>
    <dbReference type="NCBI Taxonomy" id="7574"/>
    <lineage>
        <taxon>Eukaryota</taxon>
        <taxon>Metazoa</taxon>
        <taxon>Spiralia</taxon>
        <taxon>Lophotrochozoa</taxon>
        <taxon>Brachiopoda</taxon>
        <taxon>Linguliformea</taxon>
        <taxon>Lingulata</taxon>
        <taxon>Lingulida</taxon>
        <taxon>Linguloidea</taxon>
        <taxon>Lingulidae</taxon>
        <taxon>Lingula</taxon>
    </lineage>
</organism>
<feature type="compositionally biased region" description="Basic and acidic residues" evidence="3">
    <location>
        <begin position="1571"/>
        <end position="1585"/>
    </location>
</feature>
<feature type="compositionally biased region" description="Basic and acidic residues" evidence="3">
    <location>
        <begin position="1732"/>
        <end position="1749"/>
    </location>
</feature>
<dbReference type="PROSITE" id="PS50105">
    <property type="entry name" value="SAM_DOMAIN"/>
    <property type="match status" value="1"/>
</dbReference>
<dbReference type="PROSITE" id="PS50106">
    <property type="entry name" value="PDZ"/>
    <property type="match status" value="1"/>
</dbReference>
<keyword evidence="6" id="KW-1185">Reference proteome</keyword>
<dbReference type="Gene3D" id="2.30.42.10">
    <property type="match status" value="1"/>
</dbReference>
<feature type="compositionally biased region" description="Polar residues" evidence="3">
    <location>
        <begin position="1922"/>
        <end position="1940"/>
    </location>
</feature>
<dbReference type="InterPro" id="IPR013761">
    <property type="entry name" value="SAM/pointed_sf"/>
</dbReference>
<feature type="region of interest" description="Disordered" evidence="3">
    <location>
        <begin position="904"/>
        <end position="951"/>
    </location>
</feature>
<feature type="compositionally biased region" description="Basic and acidic residues" evidence="3">
    <location>
        <begin position="834"/>
        <end position="849"/>
    </location>
</feature>
<evidence type="ECO:0000313" key="7">
    <source>
        <dbReference type="RefSeq" id="XP_013407977.1"/>
    </source>
</evidence>
<feature type="region of interest" description="Disordered" evidence="3">
    <location>
        <begin position="379"/>
        <end position="490"/>
    </location>
</feature>
<dbReference type="GO" id="GO:0030160">
    <property type="term" value="F:synaptic receptor adaptor activity"/>
    <property type="evidence" value="ECO:0007669"/>
    <property type="project" value="TreeGrafter"/>
</dbReference>
<feature type="compositionally biased region" description="Polar residues" evidence="3">
    <location>
        <begin position="194"/>
        <end position="209"/>
    </location>
</feature>
<feature type="compositionally biased region" description="Polar residues" evidence="3">
    <location>
        <begin position="1763"/>
        <end position="1776"/>
    </location>
</feature>
<evidence type="ECO:0000256" key="1">
    <source>
        <dbReference type="ARBA" id="ARBA00023018"/>
    </source>
</evidence>
<dbReference type="GO" id="GO:0035255">
    <property type="term" value="F:ionotropic glutamate receptor binding"/>
    <property type="evidence" value="ECO:0007669"/>
    <property type="project" value="TreeGrafter"/>
</dbReference>
<protein>
    <submittedName>
        <fullName evidence="7">SH3 and multiple ankyrin repeat domains protein 2 isoform X1</fullName>
    </submittedName>
</protein>
<dbReference type="GO" id="GO:0043197">
    <property type="term" value="C:dendritic spine"/>
    <property type="evidence" value="ECO:0007669"/>
    <property type="project" value="TreeGrafter"/>
</dbReference>
<dbReference type="PANTHER" id="PTHR24135">
    <property type="entry name" value="SH3 AND MULTIPLE ANKYRIN REPEAT DOMAINS PROTEIN"/>
    <property type="match status" value="1"/>
</dbReference>
<dbReference type="SMART" id="SM00454">
    <property type="entry name" value="SAM"/>
    <property type="match status" value="1"/>
</dbReference>
<dbReference type="CDD" id="cd06746">
    <property type="entry name" value="PDZ_SHANK1_3-like"/>
    <property type="match status" value="1"/>
</dbReference>
<feature type="compositionally biased region" description="Basic residues" evidence="3">
    <location>
        <begin position="1"/>
        <end position="11"/>
    </location>
</feature>
<feature type="region of interest" description="Disordered" evidence="3">
    <location>
        <begin position="1253"/>
        <end position="1473"/>
    </location>
</feature>
<feature type="compositionally biased region" description="Polar residues" evidence="3">
    <location>
        <begin position="914"/>
        <end position="925"/>
    </location>
</feature>
<dbReference type="SMART" id="SM00228">
    <property type="entry name" value="PDZ"/>
    <property type="match status" value="1"/>
</dbReference>
<feature type="compositionally biased region" description="Polar residues" evidence="3">
    <location>
        <begin position="1536"/>
        <end position="1546"/>
    </location>
</feature>
<dbReference type="GeneID" id="106171987"/>
<feature type="compositionally biased region" description="Pro residues" evidence="3">
    <location>
        <begin position="1353"/>
        <end position="1394"/>
    </location>
</feature>
<dbReference type="SUPFAM" id="SSF50156">
    <property type="entry name" value="PDZ domain-like"/>
    <property type="match status" value="1"/>
</dbReference>
<feature type="region of interest" description="Disordered" evidence="3">
    <location>
        <begin position="834"/>
        <end position="883"/>
    </location>
</feature>
<feature type="compositionally biased region" description="Basic and acidic residues" evidence="3">
    <location>
        <begin position="1519"/>
        <end position="1534"/>
    </location>
</feature>
<dbReference type="InterPro" id="IPR001478">
    <property type="entry name" value="PDZ"/>
</dbReference>
<sequence length="2122" mass="232742">MAHRKSHKNKRQVFDRLPMSSLPHIRGDIHRGRRPGVPLFHSPNRPAQDMGYQQIPNGHHDHHRNGGDRGRYMQRSMSVSAARSRSMERLFGPAYVGPPQLSLPPDACEIAYDDRPISAGAWSQQGRREKLHRSISEMDTPSLQYYHQHQQQPLGHGSYISNGSVVNRLNAQHPRRPLLKQMSVDSAQQGFFTQSTSFSDQPPNGSRLPSHSKNKATKVQVQDRAYNSSSGEIIGKLRRSRSVESVDSIGGRARIQHDPCKKLNGSQQTRQNTHKTCDNANLHELDIAGTGNHISNQTVERENANQLPQGRMMIAERETRPHQLQTTATHWRNDNLTSHPHFNGANGKPAEGAWPQQINHENKSISPVGTNTLTFNGLDSHSNLLDQQGSGDTKKDEAGTAQSVVLRRQKSAEENTDQKTGGGRKKVPPPPPKRSSSINLESVTEEQDINMRYPSNSQTGFGGNMAPKIQPGGRSHNPAPSAGGFYNGGHHGQDLNSEYFPAPDTKGFYYDSRTLPRNMKLSAKQREKLSLLKQQQQEQLQLQQQQRQQMEAASGRPLRKNSYFASTPDLLEASGSVSPQGHFGVPVAQHSQAGPTSPPPLNISHTPIFRNPPIFEDDDFDEPIKDYTTVSASLPRGYKSKKFSLSLKKKDKPPKISEGSTQFLNGHTPQNNTRPVLLRQSSDSAFLQARQRFKSEPDLLTVNENQWNDPRTQFAGEPYDGNGFWRSDAGPKVVVLQKGPSGFGFVLRGARSHDEQAGSLEFRPSPDFPALQYLDRVDPGGMAHRAGLKSGDFLIEINNVNVVQATHEAAVRLIKESGSTLALKVVRVSTPLELRHARTPQPERRDARPETVAGTFPRKKAPPPPKRDPRTSLSTGRSKAKSMMEGLAVIETLEDLDQAIAEYDSTSEGRSEKSSPTGSTNSQQILAKAAAAEATLRQDKTASIRSRPSSRRISAVELQEIFTRQGSSPGDVLIDTDRSASNLAKPKVPVPKTYANTSELKAKIRHRKPADLTKSRSTPDLTQLDDNDRIGALTLDGKGSLSRVDVSPYATSNVQRQQALAAEKSAHLHQVAHNDSEDSGHSTSSSARWSPKSEDRASGTIYAEPYLHAHNRPQSSTQDNYRHAPPSTAPPPRPMTMAVGGQPAHYFGEIPPPPNHPPPTPPKFKHRVPEPPPSQMVKINTRENIYANVSQEIQKSKAAGANKTPPVESSFRPGNYARLKDPETVTKQQIQSHMESIVGSVTSVKQVMRQVSAPVPPVVGADIHRETSPPPNEPEPDYDTEDVNKTERDLQRQYDVNNVVPPPPPSYAPPEPPAQHPRSREPTPQMDRRETRNTPPMKRIEKVEKGEKAPTKAAPPPPASAPPPPPPASAPPAPPPPPPASAPPPAPPPPPPLGAQPQTTGSVAKAPQHKQQQPPKASPATERPTIQAHDLMAALQKRQSRMATADASAAKQEQSIEQKIQQNKSKQQKSSVDHLDVLSAAVAKRREMVQQRSGEDIADSIEKRLAKNKKVQMAFGRPLPDDKKEQQQEKKPDLNKQPSKPATETQKVPEKKVEAKQPPPPTAAKPQLKIDTSKPEEATLKEPTDPKNSGPYSPRKSMMVEETETVQLSPPPHVMAAAAAVGAKEQDKEDEVIAVTTSVSSNGSVKHDIEMAPPTQPKPAVKVPPPVASKPNRPSPERVIEKKTEKPQSPVTEEAKQPALDMSIKSVDTQKAETNFLAMAEKARQKYLLQRKSQEKHKPDAKKVNDMAKNENNNNNSAAPSNITKQSLRNSQSPRNSQERENKRSSGNFDPGQILQPPSLRPVKKPGTPKSTTIFIFGATDNESTDLKSPEKEQASPVKEKPAEKVVEEPQSNFVFEEALPPPVLDNGDDKSGEDSSTKLDKFDGDSLLNGQSFTSSDNVSSTDMEIDSMTTIEVIPPPPSFSGSDTALNVSSGKGSSTHAFEDNASLLSSGSTMSSLSDRDFAPYESPRPGRGGIDLSLEPTIPEVFDDDLIVMPPPPPQFTDTTESVVVPPPAEFSSSDSTEAYVASLPPPVMQERKPMGPLRPFEIKSITDWTCDDVSDWLDDLKLSEYKTIFVENDIDGQNLATLTRNDFLELGVSRVGHRMNMERAIKKAVANSNIV</sequence>
<feature type="region of interest" description="Disordered" evidence="3">
    <location>
        <begin position="333"/>
        <end position="354"/>
    </location>
</feature>
<feature type="compositionally biased region" description="Pro residues" evidence="3">
    <location>
        <begin position="1654"/>
        <end position="1668"/>
    </location>
</feature>
<feature type="compositionally biased region" description="Basic and acidic residues" evidence="3">
    <location>
        <begin position="1675"/>
        <end position="1686"/>
    </location>
</feature>
<dbReference type="KEGG" id="lak:106171987"/>
<feature type="region of interest" description="Disordered" evidence="3">
    <location>
        <begin position="1"/>
        <end position="67"/>
    </location>
</feature>
<dbReference type="InterPro" id="IPR001660">
    <property type="entry name" value="SAM"/>
</dbReference>
<dbReference type="PRINTS" id="PR01217">
    <property type="entry name" value="PRICHEXTENSN"/>
</dbReference>
<comment type="subcellular location">
    <subcellularLocation>
        <location evidence="2">Postsynaptic density</location>
    </subcellularLocation>
</comment>
<feature type="region of interest" description="Disordered" evidence="3">
    <location>
        <begin position="194"/>
        <end position="218"/>
    </location>
</feature>
<reference evidence="7" key="1">
    <citation type="submission" date="2025-08" db="UniProtKB">
        <authorList>
            <consortium name="RefSeq"/>
        </authorList>
    </citation>
    <scope>IDENTIFICATION</scope>
    <source>
        <tissue evidence="7">Gonads</tissue>
    </source>
</reference>
<name>A0A1S3JC47_LINAN</name>
<feature type="compositionally biased region" description="Polar residues" evidence="3">
    <location>
        <begin position="658"/>
        <end position="675"/>
    </location>
</feature>
<accession>A0A1S3JC47</accession>
<feature type="compositionally biased region" description="Basic and acidic residues" evidence="3">
    <location>
        <begin position="1825"/>
        <end position="1848"/>
    </location>
</feature>
<dbReference type="Pfam" id="PF00595">
    <property type="entry name" value="PDZ"/>
    <property type="match status" value="1"/>
</dbReference>
<dbReference type="Gene3D" id="1.10.150.50">
    <property type="entry name" value="Transcription Factor, Ets-1"/>
    <property type="match status" value="1"/>
</dbReference>
<feature type="compositionally biased region" description="Basic and acidic residues" evidence="3">
    <location>
        <begin position="1282"/>
        <end position="1292"/>
    </location>
</feature>
<feature type="domain" description="SAM" evidence="4">
    <location>
        <begin position="2055"/>
        <end position="2118"/>
    </location>
</feature>
<dbReference type="OrthoDB" id="445896at2759"/>
<dbReference type="SUPFAM" id="SSF47769">
    <property type="entry name" value="SAM/Pointed domain"/>
    <property type="match status" value="1"/>
</dbReference>
<dbReference type="GO" id="GO:0045211">
    <property type="term" value="C:postsynaptic membrane"/>
    <property type="evidence" value="ECO:0007669"/>
    <property type="project" value="TreeGrafter"/>
</dbReference>
<feature type="compositionally biased region" description="Low complexity" evidence="3">
    <location>
        <begin position="1451"/>
        <end position="1470"/>
    </location>
</feature>
<feature type="compositionally biased region" description="Polar residues" evidence="3">
    <location>
        <begin position="379"/>
        <end position="391"/>
    </location>
</feature>
<feature type="region of interest" description="Disordered" evidence="3">
    <location>
        <begin position="1055"/>
        <end position="1176"/>
    </location>
</feature>
<evidence type="ECO:0000259" key="4">
    <source>
        <dbReference type="PROSITE" id="PS50105"/>
    </source>
</evidence>
<feature type="region of interest" description="Disordered" evidence="3">
    <location>
        <begin position="645"/>
        <end position="675"/>
    </location>
</feature>
<dbReference type="RefSeq" id="XP_013407977.1">
    <property type="nucleotide sequence ID" value="XM_013552523.2"/>
</dbReference>
<feature type="compositionally biased region" description="Low complexity" evidence="3">
    <location>
        <begin position="540"/>
        <end position="549"/>
    </location>
</feature>
<feature type="compositionally biased region" description="Basic and acidic residues" evidence="3">
    <location>
        <begin position="1318"/>
        <end position="1350"/>
    </location>
</feature>
<proteinExistence type="predicted"/>
<feature type="compositionally biased region" description="Polar residues" evidence="3">
    <location>
        <begin position="1889"/>
        <end position="1912"/>
    </location>
</feature>
<evidence type="ECO:0000256" key="2">
    <source>
        <dbReference type="ARBA" id="ARBA00034105"/>
    </source>
</evidence>
<feature type="compositionally biased region" description="Pro residues" evidence="3">
    <location>
        <begin position="1300"/>
        <end position="1315"/>
    </location>
</feature>
<dbReference type="PANTHER" id="PTHR24135:SF28">
    <property type="entry name" value="LD13733P"/>
    <property type="match status" value="1"/>
</dbReference>
<evidence type="ECO:0000256" key="3">
    <source>
        <dbReference type="SAM" id="MobiDB-lite"/>
    </source>
</evidence>
<evidence type="ECO:0000259" key="5">
    <source>
        <dbReference type="PROSITE" id="PS50106"/>
    </source>
</evidence>
<feature type="compositionally biased region" description="Pro residues" evidence="3">
    <location>
        <begin position="1150"/>
        <end position="1162"/>
    </location>
</feature>
<feature type="region of interest" description="Disordered" evidence="3">
    <location>
        <begin position="540"/>
        <end position="606"/>
    </location>
</feature>
<feature type="compositionally biased region" description="Low complexity" evidence="3">
    <location>
        <begin position="1750"/>
        <end position="1762"/>
    </location>
</feature>